<dbReference type="Proteomes" id="UP000184330">
    <property type="component" value="Unassembled WGS sequence"/>
</dbReference>
<proteinExistence type="inferred from homology"/>
<dbReference type="Gene3D" id="3.50.50.60">
    <property type="entry name" value="FAD/NAD(P)-binding domain"/>
    <property type="match status" value="1"/>
</dbReference>
<dbReference type="SUPFAM" id="SSF51905">
    <property type="entry name" value="FAD/NAD(P)-binding domain"/>
    <property type="match status" value="1"/>
</dbReference>
<comment type="similarity">
    <text evidence="1">Belongs to the flavin-dependent halogenase family.</text>
</comment>
<dbReference type="Pfam" id="PF04820">
    <property type="entry name" value="Trp_halogenase"/>
    <property type="match status" value="1"/>
</dbReference>
<dbReference type="PANTHER" id="PTHR43747:SF5">
    <property type="entry name" value="FAD-BINDING DOMAIN-CONTAINING PROTEIN"/>
    <property type="match status" value="1"/>
</dbReference>
<evidence type="ECO:0000313" key="4">
    <source>
        <dbReference type="EMBL" id="CZR68580.1"/>
    </source>
</evidence>
<dbReference type="EMBL" id="FJOG01000057">
    <property type="protein sequence ID" value="CZR68580.1"/>
    <property type="molecule type" value="Genomic_DNA"/>
</dbReference>
<reference evidence="4 5" key="1">
    <citation type="submission" date="2016-03" db="EMBL/GenBank/DDBJ databases">
        <authorList>
            <person name="Ploux O."/>
        </authorList>
    </citation>
    <scope>NUCLEOTIDE SEQUENCE [LARGE SCALE GENOMIC DNA]</scope>
    <source>
        <strain evidence="4 5">UAMH 11012</strain>
    </source>
</reference>
<accession>A0A1L7XU88</accession>
<name>A0A1L7XU88_9HELO</name>
<dbReference type="PANTHER" id="PTHR43747">
    <property type="entry name" value="FAD-BINDING PROTEIN"/>
    <property type="match status" value="1"/>
</dbReference>
<evidence type="ECO:0008006" key="6">
    <source>
        <dbReference type="Google" id="ProtNLM"/>
    </source>
</evidence>
<keyword evidence="2" id="KW-0560">Oxidoreductase</keyword>
<evidence type="ECO:0000256" key="2">
    <source>
        <dbReference type="ARBA" id="ARBA00023002"/>
    </source>
</evidence>
<dbReference type="OrthoDB" id="3340390at2759"/>
<protein>
    <recommendedName>
        <fullName evidence="6">FAD-binding domain-containing protein</fullName>
    </recommendedName>
</protein>
<gene>
    <name evidence="4" type="ORF">PAC_18479</name>
</gene>
<evidence type="ECO:0000256" key="3">
    <source>
        <dbReference type="ARBA" id="ARBA00023033"/>
    </source>
</evidence>
<dbReference type="AlphaFoldDB" id="A0A1L7XU88"/>
<keyword evidence="5" id="KW-1185">Reference proteome</keyword>
<evidence type="ECO:0000313" key="5">
    <source>
        <dbReference type="Proteomes" id="UP000184330"/>
    </source>
</evidence>
<evidence type="ECO:0000256" key="1">
    <source>
        <dbReference type="ARBA" id="ARBA00005706"/>
    </source>
</evidence>
<dbReference type="InterPro" id="IPR050816">
    <property type="entry name" value="Flavin-dep_Halogenase_NPB"/>
</dbReference>
<organism evidence="4 5">
    <name type="scientific">Phialocephala subalpina</name>
    <dbReference type="NCBI Taxonomy" id="576137"/>
    <lineage>
        <taxon>Eukaryota</taxon>
        <taxon>Fungi</taxon>
        <taxon>Dikarya</taxon>
        <taxon>Ascomycota</taxon>
        <taxon>Pezizomycotina</taxon>
        <taxon>Leotiomycetes</taxon>
        <taxon>Helotiales</taxon>
        <taxon>Mollisiaceae</taxon>
        <taxon>Phialocephala</taxon>
        <taxon>Phialocephala fortinii species complex</taxon>
    </lineage>
</organism>
<dbReference type="InterPro" id="IPR006905">
    <property type="entry name" value="Flavin_halogenase"/>
</dbReference>
<sequence length="264" mass="29306">MIVPAQTTVLVVGGGPAGSYHIGESMLASMRFFLQFIDLEETFDRHGFEKKFGATFKINSKKEAYTNFAASLGPGGHSWNVIRSESDELIFRHASKSGAKTFDGTKVDSLTFEPYPHDGFNAEARLANPGRPVSAAWSRKDGTSGTIGFEYIIDASGRNGVISTKYLKNRRFNEGLKNIAIWAYWKGAKRFKPGQENENSPFFEALEDGSGWVWAIPLRNGTLSVGIAARQDFFFARKKASTLEGQAFYKDYLTPPVENHVVRI</sequence>
<dbReference type="GO" id="GO:0004497">
    <property type="term" value="F:monooxygenase activity"/>
    <property type="evidence" value="ECO:0007669"/>
    <property type="project" value="UniProtKB-KW"/>
</dbReference>
<dbReference type="InterPro" id="IPR036188">
    <property type="entry name" value="FAD/NAD-bd_sf"/>
</dbReference>
<keyword evidence="3" id="KW-0503">Monooxygenase</keyword>